<dbReference type="InterPro" id="IPR005025">
    <property type="entry name" value="FMN_Rdtase-like_dom"/>
</dbReference>
<dbReference type="EMBL" id="BARU01032991">
    <property type="protein sequence ID" value="GAH62812.1"/>
    <property type="molecule type" value="Genomic_DNA"/>
</dbReference>
<reference evidence="4" key="1">
    <citation type="journal article" date="2014" name="Front. Microbiol.">
        <title>High frequency of phylogenetically diverse reductive dehalogenase-homologous genes in deep subseafloor sedimentary metagenomes.</title>
        <authorList>
            <person name="Kawai M."/>
            <person name="Futagami T."/>
            <person name="Toyoda A."/>
            <person name="Takaki Y."/>
            <person name="Nishi S."/>
            <person name="Hori S."/>
            <person name="Arai W."/>
            <person name="Tsubouchi T."/>
            <person name="Morono Y."/>
            <person name="Uchiyama I."/>
            <person name="Ito T."/>
            <person name="Fujiyama A."/>
            <person name="Inagaki F."/>
            <person name="Takami H."/>
        </authorList>
    </citation>
    <scope>NUCLEOTIDE SEQUENCE</scope>
    <source>
        <strain evidence="4">Expedition CK06-06</strain>
    </source>
</reference>
<dbReference type="GO" id="GO:0016491">
    <property type="term" value="F:oxidoreductase activity"/>
    <property type="evidence" value="ECO:0007669"/>
    <property type="project" value="InterPro"/>
</dbReference>
<dbReference type="AlphaFoldDB" id="X1H061"/>
<dbReference type="InterPro" id="IPR029039">
    <property type="entry name" value="Flavoprotein-like_sf"/>
</dbReference>
<name>X1H061_9ZZZZ</name>
<protein>
    <recommendedName>
        <fullName evidence="3">NADPH-dependent FMN reductase-like domain-containing protein</fullName>
    </recommendedName>
</protein>
<dbReference type="PANTHER" id="PTHR43278:SF4">
    <property type="entry name" value="NAD(P)H-DEPENDENT FMN-CONTAINING OXIDOREDUCTASE YWQN-RELATED"/>
    <property type="match status" value="1"/>
</dbReference>
<proteinExistence type="predicted"/>
<evidence type="ECO:0000313" key="4">
    <source>
        <dbReference type="EMBL" id="GAH62812.1"/>
    </source>
</evidence>
<comment type="caution">
    <text evidence="4">The sequence shown here is derived from an EMBL/GenBank/DDBJ whole genome shotgun (WGS) entry which is preliminary data.</text>
</comment>
<evidence type="ECO:0000256" key="1">
    <source>
        <dbReference type="ARBA" id="ARBA00022630"/>
    </source>
</evidence>
<evidence type="ECO:0000259" key="3">
    <source>
        <dbReference type="Pfam" id="PF03358"/>
    </source>
</evidence>
<dbReference type="SUPFAM" id="SSF52218">
    <property type="entry name" value="Flavoproteins"/>
    <property type="match status" value="1"/>
</dbReference>
<organism evidence="4">
    <name type="scientific">marine sediment metagenome</name>
    <dbReference type="NCBI Taxonomy" id="412755"/>
    <lineage>
        <taxon>unclassified sequences</taxon>
        <taxon>metagenomes</taxon>
        <taxon>ecological metagenomes</taxon>
    </lineage>
</organism>
<keyword evidence="1" id="KW-0285">Flavoprotein</keyword>
<gene>
    <name evidence="4" type="ORF">S03H2_51952</name>
</gene>
<keyword evidence="2" id="KW-0288">FMN</keyword>
<accession>X1H061</accession>
<sequence>MKLLAIVGSPRLEGNTNYLVDQALGEAAKLGAQTEKFIISQYEVNPCLGHDDCDTFDSCQQKDDVGWILDRFCQADGVILATPVYWYNVTAQMKAFIDRNYFLYKHDRKCRARAVGIIVVANEEGIEDTLYTLKQFIEDPFDVGADRIFIASGYADKLGEARSNLSLVEEARKLGRQMVESLKEGS</sequence>
<dbReference type="Pfam" id="PF03358">
    <property type="entry name" value="FMN_red"/>
    <property type="match status" value="1"/>
</dbReference>
<dbReference type="PANTHER" id="PTHR43278">
    <property type="entry name" value="NAD(P)H-DEPENDENT FMN-CONTAINING OXIDOREDUCTASE YWQN-RELATED"/>
    <property type="match status" value="1"/>
</dbReference>
<feature type="domain" description="NADPH-dependent FMN reductase-like" evidence="3">
    <location>
        <begin position="1"/>
        <end position="136"/>
    </location>
</feature>
<dbReference type="InterPro" id="IPR051796">
    <property type="entry name" value="ISF_SsuE-like"/>
</dbReference>
<dbReference type="Gene3D" id="3.40.50.360">
    <property type="match status" value="1"/>
</dbReference>
<evidence type="ECO:0000256" key="2">
    <source>
        <dbReference type="ARBA" id="ARBA00022643"/>
    </source>
</evidence>